<dbReference type="RefSeq" id="XP_009521869.1">
    <property type="nucleotide sequence ID" value="XM_009523574.1"/>
</dbReference>
<name>G4Z9N8_PHYSP</name>
<dbReference type="GeneID" id="20641539"/>
<sequence>MEEWFAEQPSSTQTKRSSAFKKGLKRMHGCAGEEGQSRCMLLNMMLPSELVIAAHLFPRKNEAHVQQALGFEGIDNLKNGLLLFGPLEKALDKRQVSIIYDRNSKEFHLKLFDHHLLQQRLFDHLTESQQWVLVDGAQGYDIETTFRAIDGRKLHFGTDKRPFKRCLNLQARLARKKAIREGWDFGGGLTLKTSGRRVP</sequence>
<accession>G4Z9N8</accession>
<organism evidence="2 3">
    <name type="scientific">Phytophthora sojae (strain P6497)</name>
    <name type="common">Soybean stem and root rot agent</name>
    <name type="synonym">Phytophthora megasperma f. sp. glycines</name>
    <dbReference type="NCBI Taxonomy" id="1094619"/>
    <lineage>
        <taxon>Eukaryota</taxon>
        <taxon>Sar</taxon>
        <taxon>Stramenopiles</taxon>
        <taxon>Oomycota</taxon>
        <taxon>Peronosporomycetes</taxon>
        <taxon>Peronosporales</taxon>
        <taxon>Peronosporaceae</taxon>
        <taxon>Phytophthora</taxon>
    </lineage>
</organism>
<evidence type="ECO:0000313" key="3">
    <source>
        <dbReference type="Proteomes" id="UP000002640"/>
    </source>
</evidence>
<reference evidence="2 3" key="1">
    <citation type="journal article" date="2006" name="Science">
        <title>Phytophthora genome sequences uncover evolutionary origins and mechanisms of pathogenesis.</title>
        <authorList>
            <person name="Tyler B.M."/>
            <person name="Tripathy S."/>
            <person name="Zhang X."/>
            <person name="Dehal P."/>
            <person name="Jiang R.H."/>
            <person name="Aerts A."/>
            <person name="Arredondo F.D."/>
            <person name="Baxter L."/>
            <person name="Bensasson D."/>
            <person name="Beynon J.L."/>
            <person name="Chapman J."/>
            <person name="Damasceno C.M."/>
            <person name="Dorrance A.E."/>
            <person name="Dou D."/>
            <person name="Dickerman A.W."/>
            <person name="Dubchak I.L."/>
            <person name="Garbelotto M."/>
            <person name="Gijzen M."/>
            <person name="Gordon S.G."/>
            <person name="Govers F."/>
            <person name="Grunwald N.J."/>
            <person name="Huang W."/>
            <person name="Ivors K.L."/>
            <person name="Jones R.W."/>
            <person name="Kamoun S."/>
            <person name="Krampis K."/>
            <person name="Lamour K.H."/>
            <person name="Lee M.K."/>
            <person name="McDonald W.H."/>
            <person name="Medina M."/>
            <person name="Meijer H.J."/>
            <person name="Nordberg E.K."/>
            <person name="Maclean D.J."/>
            <person name="Ospina-Giraldo M.D."/>
            <person name="Morris P.F."/>
            <person name="Phuntumart V."/>
            <person name="Putnam N.H."/>
            <person name="Rash S."/>
            <person name="Rose J.K."/>
            <person name="Sakihama Y."/>
            <person name="Salamov A.A."/>
            <person name="Savidor A."/>
            <person name="Scheuring C.F."/>
            <person name="Smith B.M."/>
            <person name="Sobral B.W."/>
            <person name="Terry A."/>
            <person name="Torto-Alalibo T.A."/>
            <person name="Win J."/>
            <person name="Xu Z."/>
            <person name="Zhang H."/>
            <person name="Grigoriev I.V."/>
            <person name="Rokhsar D.S."/>
            <person name="Boore J.L."/>
        </authorList>
    </citation>
    <scope>NUCLEOTIDE SEQUENCE [LARGE SCALE GENOMIC DNA]</scope>
    <source>
        <strain evidence="2 3">P6497</strain>
    </source>
</reference>
<dbReference type="AlphaFoldDB" id="G4Z9N8"/>
<proteinExistence type="predicted"/>
<evidence type="ECO:0000259" key="1">
    <source>
        <dbReference type="Pfam" id="PF13391"/>
    </source>
</evidence>
<dbReference type="InterPro" id="IPR003615">
    <property type="entry name" value="HNH_nuc"/>
</dbReference>
<dbReference type="InParanoid" id="G4Z9N8"/>
<feature type="domain" description="HNH nuclease" evidence="1">
    <location>
        <begin position="39"/>
        <end position="98"/>
    </location>
</feature>
<evidence type="ECO:0000313" key="2">
    <source>
        <dbReference type="EMBL" id="EGZ19152.1"/>
    </source>
</evidence>
<dbReference type="EMBL" id="JH159153">
    <property type="protein sequence ID" value="EGZ19152.1"/>
    <property type="molecule type" value="Genomic_DNA"/>
</dbReference>
<protein>
    <recommendedName>
        <fullName evidence="1">HNH nuclease domain-containing protein</fullName>
    </recommendedName>
</protein>
<dbReference type="KEGG" id="psoj:PHYSODRAFT_297806"/>
<dbReference type="Pfam" id="PF13391">
    <property type="entry name" value="HNH_2"/>
    <property type="match status" value="1"/>
</dbReference>
<keyword evidence="3" id="KW-1185">Reference proteome</keyword>
<dbReference type="Proteomes" id="UP000002640">
    <property type="component" value="Unassembled WGS sequence"/>
</dbReference>
<gene>
    <name evidence="2" type="ORF">PHYSODRAFT_297806</name>
</gene>